<dbReference type="GO" id="GO:0004049">
    <property type="term" value="F:anthranilate synthase activity"/>
    <property type="evidence" value="ECO:0007669"/>
    <property type="project" value="TreeGrafter"/>
</dbReference>
<reference evidence="5" key="1">
    <citation type="submission" date="2017-09" db="EMBL/GenBank/DDBJ databases">
        <title>Brachybacterium sp. VM2412.</title>
        <authorList>
            <person name="Tak E.J."/>
            <person name="Bae J.-W."/>
        </authorList>
    </citation>
    <scope>NUCLEOTIDE SEQUENCE [LARGE SCALE GENOMIC DNA]</scope>
    <source>
        <strain evidence="5">VM2412</strain>
    </source>
</reference>
<dbReference type="Gene3D" id="3.40.50.880">
    <property type="match status" value="1"/>
</dbReference>
<keyword evidence="1" id="KW-0315">Glutamine amidotransferase</keyword>
<dbReference type="PRINTS" id="PR00099">
    <property type="entry name" value="CPSGATASE"/>
</dbReference>
<dbReference type="InterPro" id="IPR006221">
    <property type="entry name" value="TrpG/PapA_dom"/>
</dbReference>
<dbReference type="GO" id="GO:0000162">
    <property type="term" value="P:L-tryptophan biosynthetic process"/>
    <property type="evidence" value="ECO:0007669"/>
    <property type="project" value="TreeGrafter"/>
</dbReference>
<evidence type="ECO:0000313" key="4">
    <source>
        <dbReference type="EMBL" id="ATG50987.1"/>
    </source>
</evidence>
<evidence type="ECO:0000256" key="1">
    <source>
        <dbReference type="ARBA" id="ARBA00022962"/>
    </source>
</evidence>
<dbReference type="PRINTS" id="PR00096">
    <property type="entry name" value="GATASE"/>
</dbReference>
<dbReference type="SUPFAM" id="SSF52317">
    <property type="entry name" value="Class I glutamine amidotransferase-like"/>
    <property type="match status" value="1"/>
</dbReference>
<feature type="domain" description="Glutamine amidotransferase" evidence="3">
    <location>
        <begin position="41"/>
        <end position="227"/>
    </location>
</feature>
<feature type="region of interest" description="Disordered" evidence="2">
    <location>
        <begin position="1"/>
        <end position="34"/>
    </location>
</feature>
<accession>A0A291GLA9</accession>
<dbReference type="Proteomes" id="UP000218165">
    <property type="component" value="Chromosome"/>
</dbReference>
<dbReference type="CDD" id="cd01743">
    <property type="entry name" value="GATase1_Anthranilate_Synthase"/>
    <property type="match status" value="1"/>
</dbReference>
<gene>
    <name evidence="4" type="ORF">CFK38_05155</name>
</gene>
<name>A0A291GLA9_9MICO</name>
<dbReference type="EMBL" id="CP023563">
    <property type="protein sequence ID" value="ATG50987.1"/>
    <property type="molecule type" value="Genomic_DNA"/>
</dbReference>
<sequence length="249" mass="25680">MSRATARATRRATADGGRAVGTTESALPGGPSAAPPAPRILVIDNYDSFVFTIVGYLQQMGAETVVARNDEVPATAAGEVDLSGFAGVLISPGPGNPTTAGRSLEVIGACAAGALPMLGVCLGHQALGQYFGATVDHAPQLMHGRTSELTHEGASVFAGAPSPMIATRYHSLTVVPETIPAELEITARTADGMVMGLAHHELPLHGVQFHPESVLTENGHLMLARFLQLCDGRDAAERAAGLKPLMTTG</sequence>
<dbReference type="PRINTS" id="PR00097">
    <property type="entry name" value="ANTSNTHASEII"/>
</dbReference>
<evidence type="ECO:0000256" key="2">
    <source>
        <dbReference type="SAM" id="MobiDB-lite"/>
    </source>
</evidence>
<dbReference type="Pfam" id="PF00117">
    <property type="entry name" value="GATase"/>
    <property type="match status" value="1"/>
</dbReference>
<feature type="compositionally biased region" description="Low complexity" evidence="2">
    <location>
        <begin position="14"/>
        <end position="32"/>
    </location>
</feature>
<dbReference type="KEGG" id="brz:CFK38_05155"/>
<dbReference type="PANTHER" id="PTHR43418:SF4">
    <property type="entry name" value="MULTIFUNCTIONAL TRYPTOPHAN BIOSYNTHESIS PROTEIN"/>
    <property type="match status" value="1"/>
</dbReference>
<dbReference type="InterPro" id="IPR029062">
    <property type="entry name" value="Class_I_gatase-like"/>
</dbReference>
<dbReference type="InterPro" id="IPR050472">
    <property type="entry name" value="Anth_synth/Amidotransfase"/>
</dbReference>
<proteinExistence type="predicted"/>
<dbReference type="AlphaFoldDB" id="A0A291GLA9"/>
<dbReference type="PROSITE" id="PS51273">
    <property type="entry name" value="GATASE_TYPE_1"/>
    <property type="match status" value="1"/>
</dbReference>
<organism evidence="4 5">
    <name type="scientific">Brachybacterium vulturis</name>
    <dbReference type="NCBI Taxonomy" id="2017484"/>
    <lineage>
        <taxon>Bacteria</taxon>
        <taxon>Bacillati</taxon>
        <taxon>Actinomycetota</taxon>
        <taxon>Actinomycetes</taxon>
        <taxon>Micrococcales</taxon>
        <taxon>Dermabacteraceae</taxon>
        <taxon>Brachybacterium</taxon>
    </lineage>
</organism>
<dbReference type="FunFam" id="3.40.50.880:FF:000003">
    <property type="entry name" value="Anthranilate synthase component II"/>
    <property type="match status" value="1"/>
</dbReference>
<dbReference type="InterPro" id="IPR017926">
    <property type="entry name" value="GATASE"/>
</dbReference>
<dbReference type="OrthoDB" id="9803598at2"/>
<dbReference type="GO" id="GO:0005829">
    <property type="term" value="C:cytosol"/>
    <property type="evidence" value="ECO:0007669"/>
    <property type="project" value="TreeGrafter"/>
</dbReference>
<keyword evidence="5" id="KW-1185">Reference proteome</keyword>
<evidence type="ECO:0000259" key="3">
    <source>
        <dbReference type="Pfam" id="PF00117"/>
    </source>
</evidence>
<dbReference type="PANTHER" id="PTHR43418">
    <property type="entry name" value="MULTIFUNCTIONAL TRYPTOPHAN BIOSYNTHESIS PROTEIN-RELATED"/>
    <property type="match status" value="1"/>
</dbReference>
<dbReference type="NCBIfam" id="TIGR00566">
    <property type="entry name" value="trpG_papA"/>
    <property type="match status" value="1"/>
</dbReference>
<evidence type="ECO:0000313" key="5">
    <source>
        <dbReference type="Proteomes" id="UP000218165"/>
    </source>
</evidence>
<protein>
    <submittedName>
        <fullName evidence="4">Anthranilate synthase component II</fullName>
    </submittedName>
</protein>